<name>A0A6C0AUV8_9ZZZZ</name>
<evidence type="ECO:0000256" key="1">
    <source>
        <dbReference type="SAM" id="Phobius"/>
    </source>
</evidence>
<sequence length="118" mass="13470">MDKITRIVAFLIICLGSRLGLAYVAKNLSKENLRLSSIPAAILGLTFIFLYLFDLRKTGVEAGGTIWWNKIRPIHGVIYILYAIYAFKGEKNAYYVLIFDVLLGFIAWINNYHLKIVL</sequence>
<evidence type="ECO:0000313" key="2">
    <source>
        <dbReference type="EMBL" id="QHS83604.1"/>
    </source>
</evidence>
<organism evidence="2">
    <name type="scientific">viral metagenome</name>
    <dbReference type="NCBI Taxonomy" id="1070528"/>
    <lineage>
        <taxon>unclassified sequences</taxon>
        <taxon>metagenomes</taxon>
        <taxon>organismal metagenomes</taxon>
    </lineage>
</organism>
<accession>A0A6C0AUV8</accession>
<dbReference type="EMBL" id="MN738761">
    <property type="protein sequence ID" value="QHS83604.1"/>
    <property type="molecule type" value="Genomic_DNA"/>
</dbReference>
<protein>
    <submittedName>
        <fullName evidence="2">Uncharacterized protein</fullName>
    </submittedName>
</protein>
<keyword evidence="1" id="KW-0472">Membrane</keyword>
<feature type="transmembrane region" description="Helical" evidence="1">
    <location>
        <begin position="38"/>
        <end position="55"/>
    </location>
</feature>
<dbReference type="AlphaFoldDB" id="A0A6C0AUV8"/>
<keyword evidence="1" id="KW-1133">Transmembrane helix</keyword>
<keyword evidence="1" id="KW-0812">Transmembrane</keyword>
<reference evidence="2" key="1">
    <citation type="journal article" date="2020" name="Nature">
        <title>Giant virus diversity and host interactions through global metagenomics.</title>
        <authorList>
            <person name="Schulz F."/>
            <person name="Roux S."/>
            <person name="Paez-Espino D."/>
            <person name="Jungbluth S."/>
            <person name="Walsh D.A."/>
            <person name="Denef V.J."/>
            <person name="McMahon K.D."/>
            <person name="Konstantinidis K.T."/>
            <person name="Eloe-Fadrosh E.A."/>
            <person name="Kyrpides N.C."/>
            <person name="Woyke T."/>
        </authorList>
    </citation>
    <scope>NUCLEOTIDE SEQUENCE</scope>
    <source>
        <strain evidence="2">GVMAG-S-ERX555961-36</strain>
    </source>
</reference>
<proteinExistence type="predicted"/>
<feature type="transmembrane region" description="Helical" evidence="1">
    <location>
        <begin position="67"/>
        <end position="87"/>
    </location>
</feature>
<feature type="transmembrane region" description="Helical" evidence="1">
    <location>
        <begin position="93"/>
        <end position="112"/>
    </location>
</feature>